<evidence type="ECO:0000313" key="1">
    <source>
        <dbReference type="EMBL" id="KAF3532373.1"/>
    </source>
</evidence>
<protein>
    <submittedName>
        <fullName evidence="1">Uncharacterized protein</fullName>
    </submittedName>
</protein>
<evidence type="ECO:0000313" key="2">
    <source>
        <dbReference type="Proteomes" id="UP000266723"/>
    </source>
</evidence>
<reference evidence="1 2" key="1">
    <citation type="journal article" date="2020" name="BMC Genomics">
        <title>Intraspecific diversification of the crop wild relative Brassica cretica Lam. using demographic model selection.</title>
        <authorList>
            <person name="Kioukis A."/>
            <person name="Michalopoulou V.A."/>
            <person name="Briers L."/>
            <person name="Pirintsos S."/>
            <person name="Studholme D.J."/>
            <person name="Pavlidis P."/>
            <person name="Sarris P.F."/>
        </authorList>
    </citation>
    <scope>NUCLEOTIDE SEQUENCE [LARGE SCALE GENOMIC DNA]</scope>
    <source>
        <strain evidence="2">cv. PFS-1207/04</strain>
    </source>
</reference>
<sequence>MRNDSFPVKSLEHKDRGAALKRDLADETKATPMPFSILRVFLVHSSLSAPQSDVKLEALSIPYQHKHRIKDISAPSPISARK</sequence>
<dbReference type="EMBL" id="QGKV02001507">
    <property type="protein sequence ID" value="KAF3532373.1"/>
    <property type="molecule type" value="Genomic_DNA"/>
</dbReference>
<comment type="caution">
    <text evidence="1">The sequence shown here is derived from an EMBL/GenBank/DDBJ whole genome shotgun (WGS) entry which is preliminary data.</text>
</comment>
<organism evidence="1 2">
    <name type="scientific">Brassica cretica</name>
    <name type="common">Mustard</name>
    <dbReference type="NCBI Taxonomy" id="69181"/>
    <lineage>
        <taxon>Eukaryota</taxon>
        <taxon>Viridiplantae</taxon>
        <taxon>Streptophyta</taxon>
        <taxon>Embryophyta</taxon>
        <taxon>Tracheophyta</taxon>
        <taxon>Spermatophyta</taxon>
        <taxon>Magnoliopsida</taxon>
        <taxon>eudicotyledons</taxon>
        <taxon>Gunneridae</taxon>
        <taxon>Pentapetalae</taxon>
        <taxon>rosids</taxon>
        <taxon>malvids</taxon>
        <taxon>Brassicales</taxon>
        <taxon>Brassicaceae</taxon>
        <taxon>Brassiceae</taxon>
        <taxon>Brassica</taxon>
    </lineage>
</organism>
<gene>
    <name evidence="1" type="ORF">DY000_02041853</name>
</gene>
<accession>A0ABQ7BJB7</accession>
<keyword evidence="2" id="KW-1185">Reference proteome</keyword>
<name>A0ABQ7BJB7_BRACR</name>
<dbReference type="Proteomes" id="UP000266723">
    <property type="component" value="Unassembled WGS sequence"/>
</dbReference>
<proteinExistence type="predicted"/>